<dbReference type="InterPro" id="IPR001079">
    <property type="entry name" value="Galectin_CRD"/>
</dbReference>
<dbReference type="GO" id="GO:0030395">
    <property type="term" value="F:lactose binding"/>
    <property type="evidence" value="ECO:0007669"/>
    <property type="project" value="TreeGrafter"/>
</dbReference>
<keyword evidence="5" id="KW-1185">Reference proteome</keyword>
<dbReference type="Gene3D" id="2.60.120.200">
    <property type="match status" value="1"/>
</dbReference>
<accession>A0AAV7BAR5</accession>
<dbReference type="SMART" id="SM00908">
    <property type="entry name" value="Gal-bind_lectin"/>
    <property type="match status" value="1"/>
</dbReference>
<name>A0AAV7BAR5_ENGPU</name>
<dbReference type="AlphaFoldDB" id="A0AAV7BAR5"/>
<dbReference type="FunFam" id="2.60.120.200:FF:000021">
    <property type="entry name" value="Galectin"/>
    <property type="match status" value="1"/>
</dbReference>
<evidence type="ECO:0000256" key="2">
    <source>
        <dbReference type="RuleBase" id="RU102079"/>
    </source>
</evidence>
<evidence type="ECO:0000259" key="3">
    <source>
        <dbReference type="PROSITE" id="PS51304"/>
    </source>
</evidence>
<reference evidence="4" key="1">
    <citation type="thesis" date="2020" institute="ProQuest LLC" country="789 East Eisenhower Parkway, Ann Arbor, MI, USA">
        <title>Comparative Genomics and Chromosome Evolution.</title>
        <authorList>
            <person name="Mudd A.B."/>
        </authorList>
    </citation>
    <scope>NUCLEOTIDE SEQUENCE</scope>
    <source>
        <strain evidence="4">237g6f4</strain>
        <tissue evidence="4">Blood</tissue>
    </source>
</reference>
<evidence type="ECO:0000256" key="1">
    <source>
        <dbReference type="ARBA" id="ARBA00022734"/>
    </source>
</evidence>
<dbReference type="PANTHER" id="PTHR11346:SF97">
    <property type="entry name" value="GALECTIN-1"/>
    <property type="match status" value="1"/>
</dbReference>
<dbReference type="SUPFAM" id="SSF49899">
    <property type="entry name" value="Concanavalin A-like lectins/glucanases"/>
    <property type="match status" value="1"/>
</dbReference>
<feature type="domain" description="Galectin" evidence="3">
    <location>
        <begin position="4"/>
        <end position="134"/>
    </location>
</feature>
<keyword evidence="1 2" id="KW-0430">Lectin</keyword>
<proteinExistence type="predicted"/>
<dbReference type="GO" id="GO:0005615">
    <property type="term" value="C:extracellular space"/>
    <property type="evidence" value="ECO:0007669"/>
    <property type="project" value="TreeGrafter"/>
</dbReference>
<gene>
    <name evidence="4" type="ORF">GDO81_014498</name>
</gene>
<dbReference type="Pfam" id="PF00337">
    <property type="entry name" value="Gal-bind_lectin"/>
    <property type="match status" value="1"/>
</dbReference>
<protein>
    <recommendedName>
        <fullName evidence="2">Galectin</fullName>
    </recommendedName>
</protein>
<dbReference type="CDD" id="cd00070">
    <property type="entry name" value="GLECT"/>
    <property type="match status" value="1"/>
</dbReference>
<comment type="caution">
    <text evidence="4">The sequence shown here is derived from an EMBL/GenBank/DDBJ whole genome shotgun (WGS) entry which is preliminary data.</text>
</comment>
<evidence type="ECO:0000313" key="5">
    <source>
        <dbReference type="Proteomes" id="UP000824782"/>
    </source>
</evidence>
<dbReference type="PROSITE" id="PS51304">
    <property type="entry name" value="GALECTIN"/>
    <property type="match status" value="1"/>
</dbReference>
<dbReference type="SMART" id="SM00276">
    <property type="entry name" value="GLECT"/>
    <property type="match status" value="1"/>
</dbReference>
<evidence type="ECO:0000313" key="4">
    <source>
        <dbReference type="EMBL" id="KAG8569640.1"/>
    </source>
</evidence>
<dbReference type="InterPro" id="IPR044156">
    <property type="entry name" value="Galectin-like"/>
</dbReference>
<dbReference type="EMBL" id="WNYA01000006">
    <property type="protein sequence ID" value="KAG8569640.1"/>
    <property type="molecule type" value="Genomic_DNA"/>
</dbReference>
<dbReference type="Proteomes" id="UP000824782">
    <property type="component" value="Unassembled WGS sequence"/>
</dbReference>
<dbReference type="GO" id="GO:0043236">
    <property type="term" value="F:laminin binding"/>
    <property type="evidence" value="ECO:0007669"/>
    <property type="project" value="TreeGrafter"/>
</dbReference>
<organism evidence="4 5">
    <name type="scientific">Engystomops pustulosus</name>
    <name type="common">Tungara frog</name>
    <name type="synonym">Physalaemus pustulosus</name>
    <dbReference type="NCBI Taxonomy" id="76066"/>
    <lineage>
        <taxon>Eukaryota</taxon>
        <taxon>Metazoa</taxon>
        <taxon>Chordata</taxon>
        <taxon>Craniata</taxon>
        <taxon>Vertebrata</taxon>
        <taxon>Euteleostomi</taxon>
        <taxon>Amphibia</taxon>
        <taxon>Batrachia</taxon>
        <taxon>Anura</taxon>
        <taxon>Neobatrachia</taxon>
        <taxon>Hyloidea</taxon>
        <taxon>Leptodactylidae</taxon>
        <taxon>Leiuperinae</taxon>
        <taxon>Engystomops</taxon>
    </lineage>
</organism>
<dbReference type="InterPro" id="IPR013320">
    <property type="entry name" value="ConA-like_dom_sf"/>
</dbReference>
<sequence>MVAGAILKNLELTPGHGVEVKVFIPPDCKRFAINIGEDVSNINLHFNPRFDHEGDVHRIVCNSLTDNVWGSECREDCFPFHQGAETTIDFEFQDDKINIKLDSGEEMSFPLSKTLTKVSFLSLEDVQLKTITIL</sequence>
<dbReference type="PANTHER" id="PTHR11346">
    <property type="entry name" value="GALECTIN"/>
    <property type="match status" value="1"/>
</dbReference>